<proteinExistence type="predicted"/>
<dbReference type="InterPro" id="IPR009769">
    <property type="entry name" value="EDR2_C"/>
</dbReference>
<dbReference type="PANTHER" id="PTHR12136">
    <property type="entry name" value="ENHANCED DISEASE RESISTANCE-RELATED"/>
    <property type="match status" value="1"/>
</dbReference>
<dbReference type="OMA" id="RHINNEN"/>
<reference evidence="3" key="1">
    <citation type="journal article" date="2013" name="Science">
        <title>The Amborella genome and the evolution of flowering plants.</title>
        <authorList>
            <consortium name="Amborella Genome Project"/>
        </authorList>
    </citation>
    <scope>NUCLEOTIDE SEQUENCE [LARGE SCALE GENOMIC DNA]</scope>
</reference>
<sequence length="738" mass="82991">MSDKEGSDGSETGSEERSVGYSGWVYHLGVNSIGREYCHLRYLVLRGQYVQMYKRDPIENRGLKPIRKGVVGPSLMVEERGRKKINHGDVYVLRFCTPLDDTKKGEIACASAGDARKWMEAFEQAKQQAEHALLRGGSRHINNENELNLEGHRRHVRRYAFGLRKLISIGKGPEKLLRQASNLGSDIRSDRYIGGDVGDAVEPHQWKCVQAVNGIRIFEDVAETKKGKGVLVKSVGVVDASLDTVFEVVVSLDKRQRYEWDMLTADLEILDSSNGHYDIVYGTFDPKYLSWWHSKRDFVFSRQWFHCQDGSYIILQSPVVHKKQPPKSGYRRTKLNPSIWEIRRLDPSTTKNARCIVTQMMEIHSSGWGSWKKHHFSKFEKTIPYALLCQVAGLREYFGANPTLANDSPTVVRKTFSDTSDISVDFEDAESKDEFYDAISADVLLENEDSDDDDDDDDDEVDITKEGKIKLKNVSWALTSLALKSKAVSDATNQLDIHSNPISIDASQFHGSLHQGKDQTDSNCWTEPGGEGFMIRGKTYLTDFSKVPGGDPVLKLLAVDWFMADSNVEKVALHPKCLVQSNAGKKLPFIFVVNLEVPATPNYSLVLYYGADRPLKTGSLLHKFVEGSDVYRNARFKLIPRIIEGYWMVKRAVGTKACLLGKAVTCKFLRQDNYLEIDVDIGSSSVARSIIGLVLGYITSLVVDLAILIEAKEEKELPEHILGTVRLNRVKLDSAVQI</sequence>
<dbReference type="PROSITE" id="PS50848">
    <property type="entry name" value="START"/>
    <property type="match status" value="1"/>
</dbReference>
<dbReference type="STRING" id="13333.W1PRA0"/>
<dbReference type="SUPFAM" id="SSF55961">
    <property type="entry name" value="Bet v1-like"/>
    <property type="match status" value="1"/>
</dbReference>
<dbReference type="PANTHER" id="PTHR12136:SF47">
    <property type="entry name" value="ENHANCED DISEASE RESISTANCE PROTEIN (DUF1336)"/>
    <property type="match status" value="1"/>
</dbReference>
<dbReference type="GO" id="GO:0008289">
    <property type="term" value="F:lipid binding"/>
    <property type="evidence" value="ECO:0007669"/>
    <property type="project" value="InterPro"/>
</dbReference>
<dbReference type="Pfam" id="PF07059">
    <property type="entry name" value="EDR2_C"/>
    <property type="match status" value="1"/>
</dbReference>
<dbReference type="Pfam" id="PF01852">
    <property type="entry name" value="START"/>
    <property type="match status" value="1"/>
</dbReference>
<keyword evidence="3" id="KW-1185">Reference proteome</keyword>
<name>W1PRA0_AMBTC</name>
<evidence type="ECO:0000259" key="1">
    <source>
        <dbReference type="PROSITE" id="PS50848"/>
    </source>
</evidence>
<dbReference type="EMBL" id="KI392852">
    <property type="protein sequence ID" value="ERN10354.1"/>
    <property type="molecule type" value="Genomic_DNA"/>
</dbReference>
<protein>
    <recommendedName>
        <fullName evidence="1">START domain-containing protein</fullName>
    </recommendedName>
</protein>
<dbReference type="Gene3D" id="3.30.530.20">
    <property type="match status" value="1"/>
</dbReference>
<dbReference type="InterPro" id="IPR023393">
    <property type="entry name" value="START-like_dom_sf"/>
</dbReference>
<dbReference type="HOGENOM" id="CLU_018946_1_0_1"/>
<organism evidence="2 3">
    <name type="scientific">Amborella trichopoda</name>
    <dbReference type="NCBI Taxonomy" id="13333"/>
    <lineage>
        <taxon>Eukaryota</taxon>
        <taxon>Viridiplantae</taxon>
        <taxon>Streptophyta</taxon>
        <taxon>Embryophyta</taxon>
        <taxon>Tracheophyta</taxon>
        <taxon>Spermatophyta</taxon>
        <taxon>Magnoliopsida</taxon>
        <taxon>Amborellales</taxon>
        <taxon>Amborellaceae</taxon>
        <taxon>Amborella</taxon>
    </lineage>
</organism>
<dbReference type="InterPro" id="IPR002913">
    <property type="entry name" value="START_lipid-bd_dom"/>
</dbReference>
<dbReference type="SMART" id="SM00233">
    <property type="entry name" value="PH"/>
    <property type="match status" value="1"/>
</dbReference>
<evidence type="ECO:0000313" key="2">
    <source>
        <dbReference type="EMBL" id="ERN10354.1"/>
    </source>
</evidence>
<feature type="domain" description="START" evidence="1">
    <location>
        <begin position="206"/>
        <end position="388"/>
    </location>
</feature>
<gene>
    <name evidence="2" type="ORF">AMTR_s00026p00072550</name>
</gene>
<dbReference type="AlphaFoldDB" id="W1PRA0"/>
<dbReference type="Proteomes" id="UP000017836">
    <property type="component" value="Unassembled WGS sequence"/>
</dbReference>
<dbReference type="eggNOG" id="ENOG502QT1F">
    <property type="taxonomic scope" value="Eukaryota"/>
</dbReference>
<dbReference type="Gramene" id="ERN10354">
    <property type="protein sequence ID" value="ERN10354"/>
    <property type="gene ID" value="AMTR_s00026p00072550"/>
</dbReference>
<evidence type="ECO:0000313" key="3">
    <source>
        <dbReference type="Proteomes" id="UP000017836"/>
    </source>
</evidence>
<accession>W1PRA0</accession>
<dbReference type="CDD" id="cd00177">
    <property type="entry name" value="START"/>
    <property type="match status" value="1"/>
</dbReference>
<dbReference type="InterPro" id="IPR045096">
    <property type="entry name" value="EDR2-like"/>
</dbReference>
<dbReference type="InterPro" id="IPR001849">
    <property type="entry name" value="PH_domain"/>
</dbReference>